<keyword evidence="1" id="KW-0472">Membrane</keyword>
<protein>
    <submittedName>
        <fullName evidence="2">Uncharacterized protein</fullName>
    </submittedName>
</protein>
<dbReference type="AlphaFoldDB" id="A0A1E3B3X6"/>
<evidence type="ECO:0000313" key="3">
    <source>
        <dbReference type="Proteomes" id="UP000094569"/>
    </source>
</evidence>
<proteinExistence type="predicted"/>
<name>A0A1E3B3X6_ASPCR</name>
<dbReference type="Proteomes" id="UP000094569">
    <property type="component" value="Unassembled WGS sequence"/>
</dbReference>
<dbReference type="OrthoDB" id="4517427at2759"/>
<organism evidence="2 3">
    <name type="scientific">Aspergillus cristatus</name>
    <name type="common">Chinese Fuzhuan brick tea-fermentation fungus</name>
    <name type="synonym">Eurotium cristatum</name>
    <dbReference type="NCBI Taxonomy" id="573508"/>
    <lineage>
        <taxon>Eukaryota</taxon>
        <taxon>Fungi</taxon>
        <taxon>Dikarya</taxon>
        <taxon>Ascomycota</taxon>
        <taxon>Pezizomycotina</taxon>
        <taxon>Eurotiomycetes</taxon>
        <taxon>Eurotiomycetidae</taxon>
        <taxon>Eurotiales</taxon>
        <taxon>Aspergillaceae</taxon>
        <taxon>Aspergillus</taxon>
        <taxon>Aspergillus subgen. Aspergillus</taxon>
    </lineage>
</organism>
<feature type="transmembrane region" description="Helical" evidence="1">
    <location>
        <begin position="34"/>
        <end position="51"/>
    </location>
</feature>
<evidence type="ECO:0000256" key="1">
    <source>
        <dbReference type="SAM" id="Phobius"/>
    </source>
</evidence>
<keyword evidence="1" id="KW-0812">Transmembrane</keyword>
<gene>
    <name evidence="2" type="ORF">SI65_08909</name>
</gene>
<accession>A0A1E3B3X6</accession>
<keyword evidence="1" id="KW-1133">Transmembrane helix</keyword>
<keyword evidence="3" id="KW-1185">Reference proteome</keyword>
<evidence type="ECO:0000313" key="2">
    <source>
        <dbReference type="EMBL" id="ODM15675.1"/>
    </source>
</evidence>
<sequence length="75" mass="8328">MSASATENGAANTKLTDAYPRDVIIQYIFKPTMVDHPIVTTVITLLIIILYTWNCDLSLYACLPAAVHSITFLIR</sequence>
<dbReference type="VEuPathDB" id="FungiDB:SI65_08909"/>
<dbReference type="EMBL" id="JXNT01000015">
    <property type="protein sequence ID" value="ODM15675.1"/>
    <property type="molecule type" value="Genomic_DNA"/>
</dbReference>
<reference evidence="2 3" key="1">
    <citation type="journal article" date="2016" name="BMC Genomics">
        <title>Comparative genomic and transcriptomic analyses of the Fuzhuan brick tea-fermentation fungus Aspergillus cristatus.</title>
        <authorList>
            <person name="Ge Y."/>
            <person name="Wang Y."/>
            <person name="Liu Y."/>
            <person name="Tan Y."/>
            <person name="Ren X."/>
            <person name="Zhang X."/>
            <person name="Hyde K.D."/>
            <person name="Liu Y."/>
            <person name="Liu Z."/>
        </authorList>
    </citation>
    <scope>NUCLEOTIDE SEQUENCE [LARGE SCALE GENOMIC DNA]</scope>
    <source>
        <strain evidence="2 3">GZAAS20.1005</strain>
    </source>
</reference>
<comment type="caution">
    <text evidence="2">The sequence shown here is derived from an EMBL/GenBank/DDBJ whole genome shotgun (WGS) entry which is preliminary data.</text>
</comment>